<keyword evidence="2" id="KW-0614">Plasmid</keyword>
<reference evidence="2" key="1">
    <citation type="submission" date="2022-03" db="EMBL/GenBank/DDBJ databases">
        <title>ESBL-producing Moellerella wisconsensis and Escherichia marmotae isolated from wild game meat.</title>
        <authorList>
            <person name="Biggel M."/>
        </authorList>
    </citation>
    <scope>NUCLEOTIDE SEQUENCE</scope>
    <source>
        <strain evidence="2">W51</strain>
        <plasmid evidence="2">pW51-a</plasmid>
    </source>
</reference>
<dbReference type="RefSeq" id="WP_241542945.1">
    <property type="nucleotide sequence ID" value="NZ_CAWQWN010000002.1"/>
</dbReference>
<organism evidence="2 3">
    <name type="scientific">Moellerella wisconsensis</name>
    <dbReference type="NCBI Taxonomy" id="158849"/>
    <lineage>
        <taxon>Bacteria</taxon>
        <taxon>Pseudomonadati</taxon>
        <taxon>Pseudomonadota</taxon>
        <taxon>Gammaproteobacteria</taxon>
        <taxon>Enterobacterales</taxon>
        <taxon>Morganellaceae</taxon>
        <taxon>Moellerella</taxon>
    </lineage>
</organism>
<keyword evidence="1" id="KW-0812">Transmembrane</keyword>
<geneLocation type="plasmid" evidence="2 3">
    <name>pW51-a</name>
</geneLocation>
<sequence>MNIETTDVELYLKRQDSYLRMKFTKFMEGYIACCFYGLAIVFLAAFAVILFQYYSDKNPSEDLVEFVTVAGYLAGVFGACLIFTVLFFAGRLFRFNVLLSVDEIKRLYESMGREYDTMTYLPTDGRSAIEYLNTVIATGIPIDVTHESRAQKLLYRDTKTDDLKARTAGAESALLNASRCISVSGKMPDVNKNESISSTDSHD</sequence>
<evidence type="ECO:0000313" key="2">
    <source>
        <dbReference type="EMBL" id="UNH32522.1"/>
    </source>
</evidence>
<dbReference type="AlphaFoldDB" id="A0A9Q8V5S0"/>
<feature type="transmembrane region" description="Helical" evidence="1">
    <location>
        <begin position="30"/>
        <end position="54"/>
    </location>
</feature>
<gene>
    <name evidence="2" type="ORF">MNY72_15890</name>
</gene>
<dbReference type="Proteomes" id="UP000829116">
    <property type="component" value="Plasmid pW51-a"/>
</dbReference>
<accession>A0A9Q8V5S0</accession>
<protein>
    <submittedName>
        <fullName evidence="2">Uncharacterized protein</fullName>
    </submittedName>
</protein>
<feature type="transmembrane region" description="Helical" evidence="1">
    <location>
        <begin position="66"/>
        <end position="89"/>
    </location>
</feature>
<dbReference type="EMBL" id="CP093246">
    <property type="protein sequence ID" value="UNH32522.1"/>
    <property type="molecule type" value="Genomic_DNA"/>
</dbReference>
<evidence type="ECO:0000313" key="3">
    <source>
        <dbReference type="Proteomes" id="UP000829116"/>
    </source>
</evidence>
<proteinExistence type="predicted"/>
<keyword evidence="1" id="KW-0472">Membrane</keyword>
<name>A0A9Q8V5S0_9GAMM</name>
<evidence type="ECO:0000256" key="1">
    <source>
        <dbReference type="SAM" id="Phobius"/>
    </source>
</evidence>
<keyword evidence="1" id="KW-1133">Transmembrane helix</keyword>